<evidence type="ECO:0000313" key="4">
    <source>
        <dbReference type="Proteomes" id="UP000219453"/>
    </source>
</evidence>
<dbReference type="Pfam" id="PF13561">
    <property type="entry name" value="adh_short_C2"/>
    <property type="match status" value="1"/>
</dbReference>
<dbReference type="PANTHER" id="PTHR42760">
    <property type="entry name" value="SHORT-CHAIN DEHYDROGENASES/REDUCTASES FAMILY MEMBER"/>
    <property type="match status" value="1"/>
</dbReference>
<dbReference type="Gene3D" id="3.40.50.720">
    <property type="entry name" value="NAD(P)-binding Rossmann-like Domain"/>
    <property type="match status" value="1"/>
</dbReference>
<dbReference type="NCBIfam" id="NF005559">
    <property type="entry name" value="PRK07231.1"/>
    <property type="match status" value="1"/>
</dbReference>
<dbReference type="PROSITE" id="PS00061">
    <property type="entry name" value="ADH_SHORT"/>
    <property type="match status" value="1"/>
</dbReference>
<dbReference type="InterPro" id="IPR057326">
    <property type="entry name" value="KR_dom"/>
</dbReference>
<dbReference type="AlphaFoldDB" id="A0A285N1D7"/>
<dbReference type="SUPFAM" id="SSF51735">
    <property type="entry name" value="NAD(P)-binding Rossmann-fold domains"/>
    <property type="match status" value="1"/>
</dbReference>
<reference evidence="3 4" key="1">
    <citation type="submission" date="2017-09" db="EMBL/GenBank/DDBJ databases">
        <authorList>
            <person name="Ehlers B."/>
            <person name="Leendertz F.H."/>
        </authorList>
    </citation>
    <scope>NUCLEOTIDE SEQUENCE [LARGE SCALE GENOMIC DNA]</scope>
    <source>
        <strain evidence="3 4">DSM 27208</strain>
    </source>
</reference>
<name>A0A285N1D7_NATPI</name>
<dbReference type="PANTHER" id="PTHR42760:SF40">
    <property type="entry name" value="3-OXOACYL-[ACYL-CARRIER-PROTEIN] REDUCTASE, CHLOROPLASTIC"/>
    <property type="match status" value="1"/>
</dbReference>
<organism evidence="3 4">
    <name type="scientific">Natronoarchaeum philippinense</name>
    <dbReference type="NCBI Taxonomy" id="558529"/>
    <lineage>
        <taxon>Archaea</taxon>
        <taxon>Methanobacteriati</taxon>
        <taxon>Methanobacteriota</taxon>
        <taxon>Stenosarchaea group</taxon>
        <taxon>Halobacteria</taxon>
        <taxon>Halobacteriales</taxon>
        <taxon>Natronoarchaeaceae</taxon>
    </lineage>
</organism>
<sequence>MLDFTDRVAMVTGAARGIGKATALRLADRGADVVVTDVVEEREAVAAAVEERGQSALALDVDVSDEAAVEAAAEETIEEFGRIDALVNNAGIFPAIDLAEMTAEDWQHVIDVNLTGAFYCTQAVLPAMREQGYGRIVNVSSVSGGRVGWAGNLAHYAASKAGMVGFTRSAALDIAPDGVTINAVVPGMIDTGAAQRVSSDEEIEAAVASIPLGRQGDPEELANVIAFLASEESSYVTGASVVVDGGITKV</sequence>
<evidence type="ECO:0000259" key="2">
    <source>
        <dbReference type="SMART" id="SM00822"/>
    </source>
</evidence>
<dbReference type="NCBIfam" id="NF009466">
    <property type="entry name" value="PRK12826.1-2"/>
    <property type="match status" value="1"/>
</dbReference>
<dbReference type="FunFam" id="3.40.50.720:FF:000084">
    <property type="entry name" value="Short-chain dehydrogenase reductase"/>
    <property type="match status" value="1"/>
</dbReference>
<dbReference type="EMBL" id="OBEJ01000001">
    <property type="protein sequence ID" value="SNZ03259.1"/>
    <property type="molecule type" value="Genomic_DNA"/>
</dbReference>
<comment type="similarity">
    <text evidence="1">Belongs to the short-chain dehydrogenases/reductases (SDR) family.</text>
</comment>
<dbReference type="InterPro" id="IPR020904">
    <property type="entry name" value="Sc_DH/Rdtase_CS"/>
</dbReference>
<dbReference type="InterPro" id="IPR002347">
    <property type="entry name" value="SDR_fam"/>
</dbReference>
<dbReference type="OrthoDB" id="7442at2157"/>
<evidence type="ECO:0000313" key="3">
    <source>
        <dbReference type="EMBL" id="SNZ03259.1"/>
    </source>
</evidence>
<dbReference type="InterPro" id="IPR036291">
    <property type="entry name" value="NAD(P)-bd_dom_sf"/>
</dbReference>
<feature type="domain" description="Ketoreductase" evidence="2">
    <location>
        <begin position="7"/>
        <end position="187"/>
    </location>
</feature>
<dbReference type="SMART" id="SM00822">
    <property type="entry name" value="PKS_KR"/>
    <property type="match status" value="1"/>
</dbReference>
<dbReference type="PRINTS" id="PR00081">
    <property type="entry name" value="GDHRDH"/>
</dbReference>
<accession>A0A285N1D7</accession>
<proteinExistence type="inferred from homology"/>
<dbReference type="PRINTS" id="PR00080">
    <property type="entry name" value="SDRFAMILY"/>
</dbReference>
<protein>
    <submittedName>
        <fullName evidence="3">3-oxoacyl-[acyl-carrier protein] reductase</fullName>
    </submittedName>
</protein>
<dbReference type="GO" id="GO:0030497">
    <property type="term" value="P:fatty acid elongation"/>
    <property type="evidence" value="ECO:0007669"/>
    <property type="project" value="TreeGrafter"/>
</dbReference>
<gene>
    <name evidence="3" type="ORF">SAMN06269185_0230</name>
</gene>
<evidence type="ECO:0000256" key="1">
    <source>
        <dbReference type="ARBA" id="ARBA00006484"/>
    </source>
</evidence>
<keyword evidence="4" id="KW-1185">Reference proteome</keyword>
<dbReference type="RefSeq" id="WP_097007286.1">
    <property type="nucleotide sequence ID" value="NZ_OBEJ01000001.1"/>
</dbReference>
<dbReference type="GO" id="GO:0016616">
    <property type="term" value="F:oxidoreductase activity, acting on the CH-OH group of donors, NAD or NADP as acceptor"/>
    <property type="evidence" value="ECO:0007669"/>
    <property type="project" value="TreeGrafter"/>
</dbReference>
<dbReference type="Proteomes" id="UP000219453">
    <property type="component" value="Unassembled WGS sequence"/>
</dbReference>